<proteinExistence type="predicted"/>
<dbReference type="EMBL" id="JBHTJN010000011">
    <property type="protein sequence ID" value="MFD0966506.1"/>
    <property type="molecule type" value="Genomic_DNA"/>
</dbReference>
<sequence length="178" mass="20944">MNKKIWNNPYNLMGKFISLSTAKQHILLSVIMMFFIYLPFNNYLSKNQEIILLKEDIVLKQKQIVHQQKLLYALQNITDNKLLTPKLTSHISTVNNQLKRLLPTKLNIHSTHWEYQKKPILTLNMKGYFTDINQLISDLFNENKNIDLLFIKINKNNDDNDDISVESEISLQLNITEN</sequence>
<organism evidence="2 3">
    <name type="scientific">Seminibacterium arietis</name>
    <dbReference type="NCBI Taxonomy" id="1173502"/>
    <lineage>
        <taxon>Bacteria</taxon>
        <taxon>Pseudomonadati</taxon>
        <taxon>Pseudomonadota</taxon>
        <taxon>Gammaproteobacteria</taxon>
        <taxon>Pasteurellales</taxon>
        <taxon>Pasteurellaceae</taxon>
        <taxon>Seminibacterium</taxon>
    </lineage>
</organism>
<accession>A0ABW3IA26</accession>
<keyword evidence="1" id="KW-0812">Transmembrane</keyword>
<comment type="caution">
    <text evidence="2">The sequence shown here is derived from an EMBL/GenBank/DDBJ whole genome shotgun (WGS) entry which is preliminary data.</text>
</comment>
<dbReference type="RefSeq" id="WP_380820820.1">
    <property type="nucleotide sequence ID" value="NZ_JBHTJN010000011.1"/>
</dbReference>
<keyword evidence="1" id="KW-1133">Transmembrane helix</keyword>
<evidence type="ECO:0000313" key="2">
    <source>
        <dbReference type="EMBL" id="MFD0966506.1"/>
    </source>
</evidence>
<gene>
    <name evidence="2" type="ORF">ACFQ02_06580</name>
</gene>
<feature type="transmembrane region" description="Helical" evidence="1">
    <location>
        <begin position="26"/>
        <end position="44"/>
    </location>
</feature>
<evidence type="ECO:0000313" key="3">
    <source>
        <dbReference type="Proteomes" id="UP001596996"/>
    </source>
</evidence>
<reference evidence="3" key="1">
    <citation type="journal article" date="2019" name="Int. J. Syst. Evol. Microbiol.">
        <title>The Global Catalogue of Microorganisms (GCM) 10K type strain sequencing project: providing services to taxonomists for standard genome sequencing and annotation.</title>
        <authorList>
            <consortium name="The Broad Institute Genomics Platform"/>
            <consortium name="The Broad Institute Genome Sequencing Center for Infectious Disease"/>
            <person name="Wu L."/>
            <person name="Ma J."/>
        </authorList>
    </citation>
    <scope>NUCLEOTIDE SEQUENCE [LARGE SCALE GENOMIC DNA]</scope>
    <source>
        <strain evidence="3">CCUG 61707</strain>
    </source>
</reference>
<name>A0ABW3IA26_9PAST</name>
<dbReference type="Proteomes" id="UP001596996">
    <property type="component" value="Unassembled WGS sequence"/>
</dbReference>
<protein>
    <recommendedName>
        <fullName evidence="4">Type II secretion system (T2SS), protein M</fullName>
    </recommendedName>
</protein>
<keyword evidence="3" id="KW-1185">Reference proteome</keyword>
<keyword evidence="1" id="KW-0472">Membrane</keyword>
<evidence type="ECO:0000256" key="1">
    <source>
        <dbReference type="SAM" id="Phobius"/>
    </source>
</evidence>
<evidence type="ECO:0008006" key="4">
    <source>
        <dbReference type="Google" id="ProtNLM"/>
    </source>
</evidence>